<reference evidence="3" key="1">
    <citation type="submission" date="2021-12" db="EMBL/GenBank/DDBJ databases">
        <authorList>
            <person name="King R."/>
        </authorList>
    </citation>
    <scope>NUCLEOTIDE SEQUENCE</scope>
</reference>
<dbReference type="Pfam" id="PF00379">
    <property type="entry name" value="Chitin_bind_4"/>
    <property type="match status" value="1"/>
</dbReference>
<evidence type="ECO:0000313" key="4">
    <source>
        <dbReference type="Proteomes" id="UP001153292"/>
    </source>
</evidence>
<evidence type="ECO:0000313" key="3">
    <source>
        <dbReference type="EMBL" id="CAH0407877.1"/>
    </source>
</evidence>
<proteinExistence type="predicted"/>
<dbReference type="EMBL" id="OU963902">
    <property type="protein sequence ID" value="CAH0407877.1"/>
    <property type="molecule type" value="Genomic_DNA"/>
</dbReference>
<dbReference type="Proteomes" id="UP001153292">
    <property type="component" value="Chromosome 9"/>
</dbReference>
<protein>
    <submittedName>
        <fullName evidence="3">Uncharacterized protein</fullName>
    </submittedName>
</protein>
<evidence type="ECO:0000256" key="1">
    <source>
        <dbReference type="ARBA" id="ARBA00022729"/>
    </source>
</evidence>
<keyword evidence="1" id="KW-0732">Signal</keyword>
<sequence>MKVIRQCTRLGCREGRRGAGRVVGRIRKRAGDEGAIQYPVRRHFRRETTPRVCADRAADDVPFLVLCAMVAMGMSAAVPDSGVRELPAVRHEEVHDEYGQYALRYITAENTVVSERGRLIPSPNSGYVLEIEGQYQFIGDDGQLYVTKYRGGPDGFHVDGTHLPEPVPILPA</sequence>
<dbReference type="PROSITE" id="PS51155">
    <property type="entry name" value="CHIT_BIND_RR_2"/>
    <property type="match status" value="1"/>
</dbReference>
<gene>
    <name evidence="3" type="ORF">CHILSU_LOCUS11279</name>
</gene>
<organism evidence="3 4">
    <name type="scientific">Chilo suppressalis</name>
    <name type="common">Asiatic rice borer moth</name>
    <dbReference type="NCBI Taxonomy" id="168631"/>
    <lineage>
        <taxon>Eukaryota</taxon>
        <taxon>Metazoa</taxon>
        <taxon>Ecdysozoa</taxon>
        <taxon>Arthropoda</taxon>
        <taxon>Hexapoda</taxon>
        <taxon>Insecta</taxon>
        <taxon>Pterygota</taxon>
        <taxon>Neoptera</taxon>
        <taxon>Endopterygota</taxon>
        <taxon>Lepidoptera</taxon>
        <taxon>Glossata</taxon>
        <taxon>Ditrysia</taxon>
        <taxon>Pyraloidea</taxon>
        <taxon>Crambidae</taxon>
        <taxon>Crambinae</taxon>
        <taxon>Chilo</taxon>
    </lineage>
</organism>
<dbReference type="InterPro" id="IPR000618">
    <property type="entry name" value="Insect_cuticle"/>
</dbReference>
<name>A0ABN8BF50_CHISP</name>
<accession>A0ABN8BF50</accession>
<evidence type="ECO:0000256" key="2">
    <source>
        <dbReference type="PROSITE-ProRule" id="PRU00497"/>
    </source>
</evidence>
<keyword evidence="4" id="KW-1185">Reference proteome</keyword>
<keyword evidence="2" id="KW-0193">Cuticle</keyword>